<dbReference type="PANTHER" id="PTHR23084:SF263">
    <property type="entry name" value="MORN REPEAT-CONTAINING PROTEIN 1"/>
    <property type="match status" value="1"/>
</dbReference>
<dbReference type="EMBL" id="MN739120">
    <property type="protein sequence ID" value="QHS89781.1"/>
    <property type="molecule type" value="Genomic_DNA"/>
</dbReference>
<accession>A0A6C0BDF6</accession>
<dbReference type="Gene3D" id="2.20.110.10">
    <property type="entry name" value="Histone H3 K4-specific methyltransferase SET7/9 N-terminal domain"/>
    <property type="match status" value="1"/>
</dbReference>
<protein>
    <submittedName>
        <fullName evidence="2">Uncharacterized protein</fullName>
    </submittedName>
</protein>
<dbReference type="InterPro" id="IPR003409">
    <property type="entry name" value="MORN"/>
</dbReference>
<name>A0A6C0BDF6_9ZZZZ</name>
<organism evidence="2">
    <name type="scientific">viral metagenome</name>
    <dbReference type="NCBI Taxonomy" id="1070528"/>
    <lineage>
        <taxon>unclassified sequences</taxon>
        <taxon>metagenomes</taxon>
        <taxon>organismal metagenomes</taxon>
    </lineage>
</organism>
<dbReference type="Pfam" id="PF02493">
    <property type="entry name" value="MORN"/>
    <property type="match status" value="5"/>
</dbReference>
<sequence>MSDYRVYLKKGGDVVEIELPDIYKNSDSETYSDQIKTFISTSMQLDYYSLYLEIKRGGRILRNCKDIQILDGDEIYFVFDYKNNIDITKIKIKSGFNKVEDKRALKYDPILLLTFNENIEKNYIQKLNEVKLEIQNTCLLCRDVEIINLISQFIIFKFNEYFFVNFPIHFINNCIYFCNFYNKKPSGFGFMYDITTKTYYEGIFDGNNIEQGCVLKMSERIYHLTCQTFTDMLPCNIGSLKYLDLEESYDGFLFNGFYSGKGSLRNSKGLYNGGFIDGNKSGYGTMFYKNGDIYNGYWSKDKRNSFGKYSYSNGDYYSGVYTDDLEEEFGIMYDCKLNLSYIGTFKNGKRTFNKYEYSIKGGHLFYSDFIGLYSVKLENNDNSFTKTSSRLVFDKNELYIRTLNKEDVFFNFKHKSRLYLGHFDYDCNLYGFGRLYYDDNNEILNNDATDEEPYSKEYLSKKYKNYREYQCIFTDTNANGFGRIKYKNGDIYIGRITNGYKDGIGILRKSNGVEEKAFWSYDIKKSFIKT</sequence>
<evidence type="ECO:0000256" key="1">
    <source>
        <dbReference type="ARBA" id="ARBA00022737"/>
    </source>
</evidence>
<proteinExistence type="predicted"/>
<keyword evidence="1" id="KW-0677">Repeat</keyword>
<dbReference type="SMART" id="SM00698">
    <property type="entry name" value="MORN"/>
    <property type="match status" value="4"/>
</dbReference>
<evidence type="ECO:0000313" key="2">
    <source>
        <dbReference type="EMBL" id="QHS89781.1"/>
    </source>
</evidence>
<dbReference type="AlphaFoldDB" id="A0A6C0BDF6"/>
<dbReference type="SUPFAM" id="SSF82185">
    <property type="entry name" value="Histone H3 K4-specific methyltransferase SET7/9 N-terminal domain"/>
    <property type="match status" value="2"/>
</dbReference>
<dbReference type="PANTHER" id="PTHR23084">
    <property type="entry name" value="PHOSPHATIDYLINOSITOL-4-PHOSPHATE 5-KINASE RELATED"/>
    <property type="match status" value="1"/>
</dbReference>
<reference evidence="2" key="1">
    <citation type="journal article" date="2020" name="Nature">
        <title>Giant virus diversity and host interactions through global metagenomics.</title>
        <authorList>
            <person name="Schulz F."/>
            <person name="Roux S."/>
            <person name="Paez-Espino D."/>
            <person name="Jungbluth S."/>
            <person name="Walsh D.A."/>
            <person name="Denef V.J."/>
            <person name="McMahon K.D."/>
            <person name="Konstantinidis K.T."/>
            <person name="Eloe-Fadrosh E.A."/>
            <person name="Kyrpides N.C."/>
            <person name="Woyke T."/>
        </authorList>
    </citation>
    <scope>NUCLEOTIDE SEQUENCE</scope>
    <source>
        <strain evidence="2">GVMAG-M-3300010160-4</strain>
    </source>
</reference>